<proteinExistence type="predicted"/>
<name>A0A225VGX8_9STRA</name>
<dbReference type="InterPro" id="IPR008701">
    <property type="entry name" value="NPP1"/>
</dbReference>
<dbReference type="AlphaFoldDB" id="A0A225VGX8"/>
<sequence length="87" mass="10156">MTRTLKQTLRLHHRFTLVWLDNQAIAVPTLLATAVSTQGVRYTITKPPKKSDIINCTTTKVRYDQYGRTGWHIIYLYDKEGDYQDLI</sequence>
<accession>A0A225VGX8</accession>
<reference evidence="2" key="1">
    <citation type="submission" date="2017-03" db="EMBL/GenBank/DDBJ databases">
        <title>Phytopthora megakarya and P. palmivora, two closely related causual agents of cacao black pod achieved similar genome size and gene model numbers by different mechanisms.</title>
        <authorList>
            <person name="Ali S."/>
            <person name="Shao J."/>
            <person name="Larry D.J."/>
            <person name="Kronmiller B."/>
            <person name="Shen D."/>
            <person name="Strem M.D."/>
            <person name="Melnick R.L."/>
            <person name="Guiltinan M.J."/>
            <person name="Tyler B.M."/>
            <person name="Meinhardt L.W."/>
            <person name="Bailey B.A."/>
        </authorList>
    </citation>
    <scope>NUCLEOTIDE SEQUENCE [LARGE SCALE GENOMIC DNA]</scope>
    <source>
        <strain evidence="2">zdho120</strain>
    </source>
</reference>
<dbReference type="STRING" id="4795.A0A225VGX8"/>
<dbReference type="EMBL" id="NBNE01004750">
    <property type="protein sequence ID" value="OWZ04831.1"/>
    <property type="molecule type" value="Genomic_DNA"/>
</dbReference>
<evidence type="ECO:0000313" key="1">
    <source>
        <dbReference type="EMBL" id="OWZ04831.1"/>
    </source>
</evidence>
<organism evidence="1 2">
    <name type="scientific">Phytophthora megakarya</name>
    <dbReference type="NCBI Taxonomy" id="4795"/>
    <lineage>
        <taxon>Eukaryota</taxon>
        <taxon>Sar</taxon>
        <taxon>Stramenopiles</taxon>
        <taxon>Oomycota</taxon>
        <taxon>Peronosporomycetes</taxon>
        <taxon>Peronosporales</taxon>
        <taxon>Peronosporaceae</taxon>
        <taxon>Phytophthora</taxon>
    </lineage>
</organism>
<protein>
    <submittedName>
        <fullName evidence="1">Necrosis inducing protein NPP1</fullName>
    </submittedName>
</protein>
<dbReference type="Proteomes" id="UP000198211">
    <property type="component" value="Unassembled WGS sequence"/>
</dbReference>
<gene>
    <name evidence="1" type="ORF">PHMEG_00023198</name>
</gene>
<dbReference type="Pfam" id="PF05630">
    <property type="entry name" value="NPP1"/>
    <property type="match status" value="1"/>
</dbReference>
<comment type="caution">
    <text evidence="1">The sequence shown here is derived from an EMBL/GenBank/DDBJ whole genome shotgun (WGS) entry which is preliminary data.</text>
</comment>
<evidence type="ECO:0000313" key="2">
    <source>
        <dbReference type="Proteomes" id="UP000198211"/>
    </source>
</evidence>
<keyword evidence="2" id="KW-1185">Reference proteome</keyword>